<comment type="caution">
    <text evidence="1">The sequence shown here is derived from an EMBL/GenBank/DDBJ whole genome shotgun (WGS) entry which is preliminary data.</text>
</comment>
<keyword evidence="2" id="KW-1185">Reference proteome</keyword>
<reference evidence="1 2" key="1">
    <citation type="submission" date="2020-04" db="EMBL/GenBank/DDBJ databases">
        <title>Draft genome of Pyxidicoccus fallax type strain.</title>
        <authorList>
            <person name="Whitworth D.E."/>
        </authorList>
    </citation>
    <scope>NUCLEOTIDE SEQUENCE [LARGE SCALE GENOMIC DNA]</scope>
    <source>
        <strain evidence="1 2">DSM 14698</strain>
    </source>
</reference>
<evidence type="ECO:0000313" key="2">
    <source>
        <dbReference type="Proteomes" id="UP000518300"/>
    </source>
</evidence>
<evidence type="ECO:0000313" key="1">
    <source>
        <dbReference type="EMBL" id="NMO17801.1"/>
    </source>
</evidence>
<protein>
    <submittedName>
        <fullName evidence="1">Uncharacterized protein</fullName>
    </submittedName>
</protein>
<accession>A0A848LJ94</accession>
<gene>
    <name evidence="1" type="ORF">HG543_23515</name>
</gene>
<name>A0A848LJ94_9BACT</name>
<proteinExistence type="predicted"/>
<organism evidence="1 2">
    <name type="scientific">Pyxidicoccus fallax</name>
    <dbReference type="NCBI Taxonomy" id="394095"/>
    <lineage>
        <taxon>Bacteria</taxon>
        <taxon>Pseudomonadati</taxon>
        <taxon>Myxococcota</taxon>
        <taxon>Myxococcia</taxon>
        <taxon>Myxococcales</taxon>
        <taxon>Cystobacterineae</taxon>
        <taxon>Myxococcaceae</taxon>
        <taxon>Pyxidicoccus</taxon>
    </lineage>
</organism>
<sequence>MAQKKKPTASGEEIKSKLGDQTVLKSPLSVIKMDISELRDYTDRLNDYLRTPGIAALKICECCINVD</sequence>
<dbReference type="EMBL" id="JABBJJ010000111">
    <property type="protein sequence ID" value="NMO17801.1"/>
    <property type="molecule type" value="Genomic_DNA"/>
</dbReference>
<dbReference type="Proteomes" id="UP000518300">
    <property type="component" value="Unassembled WGS sequence"/>
</dbReference>
<dbReference type="AlphaFoldDB" id="A0A848LJ94"/>
<dbReference type="RefSeq" id="WP_169347082.1">
    <property type="nucleotide sequence ID" value="NZ_JABBJJ010000111.1"/>
</dbReference>